<dbReference type="Proteomes" id="UP001144372">
    <property type="component" value="Unassembled WGS sequence"/>
</dbReference>
<comment type="subcellular location">
    <subcellularLocation>
        <location evidence="1">Cell membrane</location>
        <topology evidence="1">Multi-pass membrane protein</topology>
    </subcellularLocation>
</comment>
<sequence length="456" mass="49976">MRISKHLSPSIYPILGFLSLILLGTVVLEAIPLRRGSHLPLIDSLFMVTSAVCVTGLSVIDIGKEFTVWGQVTIMLLIQMGGLGIMTFSTVLLLVLGRSISFRSRFVVQDIFTHSPQADLYVLLRRVILFTFSFEAAGSFLLFSRFHQQFDSLKAWYYAVFHSISAFCNAGFSLFPDSFMGYRDDALVNLTIMALIVFGGIGFMVMHELVRAAEQGKSRRQYWIRLSLHTKMVLCMTATLLVGGTIFFLVSEWSTTLKELPFSTKLLASFFQSVTPRTAGFNTLDYASMINITLLGTVMLMFIGASPGSTGGGIKTSTLGVLLALSRARLKGSADHVHAFKRSIVPTTVNRAFGIFVISVAIVLIGTACMLISQVGSIPHKESSGQFMELFFETTSAFGTVGLSLGITPGLTGWSKFILVLMMFTGRLGPLVIAMAIQAEESKGRFYYAQEPIMIG</sequence>
<dbReference type="NCBIfam" id="TIGR00933">
    <property type="entry name" value="2a38"/>
    <property type="match status" value="1"/>
</dbReference>
<proteinExistence type="predicted"/>
<dbReference type="PANTHER" id="PTHR32024">
    <property type="entry name" value="TRK SYSTEM POTASSIUM UPTAKE PROTEIN TRKG-RELATED"/>
    <property type="match status" value="1"/>
</dbReference>
<dbReference type="InterPro" id="IPR004772">
    <property type="entry name" value="TrkH"/>
</dbReference>
<dbReference type="InterPro" id="IPR003445">
    <property type="entry name" value="Cat_transpt"/>
</dbReference>
<keyword evidence="12" id="KW-1185">Reference proteome</keyword>
<evidence type="ECO:0000256" key="7">
    <source>
        <dbReference type="ARBA" id="ARBA00022989"/>
    </source>
</evidence>
<evidence type="ECO:0000256" key="3">
    <source>
        <dbReference type="ARBA" id="ARBA00022475"/>
    </source>
</evidence>
<evidence type="ECO:0000256" key="5">
    <source>
        <dbReference type="ARBA" id="ARBA00022692"/>
    </source>
</evidence>
<feature type="transmembrane region" description="Helical" evidence="10">
    <location>
        <begin position="417"/>
        <end position="437"/>
    </location>
</feature>
<evidence type="ECO:0000256" key="9">
    <source>
        <dbReference type="ARBA" id="ARBA00023136"/>
    </source>
</evidence>
<evidence type="ECO:0000256" key="8">
    <source>
        <dbReference type="ARBA" id="ARBA00023065"/>
    </source>
</evidence>
<keyword evidence="5 10" id="KW-0812">Transmembrane</keyword>
<protein>
    <submittedName>
        <fullName evidence="11">K+ transporter Trk</fullName>
    </submittedName>
</protein>
<feature type="transmembrane region" description="Helical" evidence="10">
    <location>
        <begin position="187"/>
        <end position="210"/>
    </location>
</feature>
<keyword evidence="9 10" id="KW-0472">Membrane</keyword>
<keyword evidence="2" id="KW-0813">Transport</keyword>
<feature type="transmembrane region" description="Helical" evidence="10">
    <location>
        <begin position="72"/>
        <end position="96"/>
    </location>
</feature>
<gene>
    <name evidence="11" type="ORF">DAMNIGENAA_07310</name>
</gene>
<keyword evidence="3" id="KW-1003">Cell membrane</keyword>
<organism evidence="11 12">
    <name type="scientific">Desulforhabdus amnigena</name>
    <dbReference type="NCBI Taxonomy" id="40218"/>
    <lineage>
        <taxon>Bacteria</taxon>
        <taxon>Pseudomonadati</taxon>
        <taxon>Thermodesulfobacteriota</taxon>
        <taxon>Syntrophobacteria</taxon>
        <taxon>Syntrophobacterales</taxon>
        <taxon>Syntrophobacteraceae</taxon>
        <taxon>Desulforhabdus</taxon>
    </lineage>
</organism>
<keyword evidence="8" id="KW-0406">Ion transport</keyword>
<dbReference type="Pfam" id="PF02386">
    <property type="entry name" value="TrkH"/>
    <property type="match status" value="1"/>
</dbReference>
<name>A0A9W6D0Z5_9BACT</name>
<evidence type="ECO:0000256" key="1">
    <source>
        <dbReference type="ARBA" id="ARBA00004651"/>
    </source>
</evidence>
<dbReference type="PANTHER" id="PTHR32024:SF1">
    <property type="entry name" value="KTR SYSTEM POTASSIUM UPTAKE PROTEIN B"/>
    <property type="match status" value="1"/>
</dbReference>
<feature type="transmembrane region" description="Helical" evidence="10">
    <location>
        <begin position="12"/>
        <end position="33"/>
    </location>
</feature>
<evidence type="ECO:0000256" key="2">
    <source>
        <dbReference type="ARBA" id="ARBA00022448"/>
    </source>
</evidence>
<evidence type="ECO:0000256" key="4">
    <source>
        <dbReference type="ARBA" id="ARBA00022538"/>
    </source>
</evidence>
<accession>A0A9W6D0Z5</accession>
<feature type="transmembrane region" description="Helical" evidence="10">
    <location>
        <begin position="39"/>
        <end position="60"/>
    </location>
</feature>
<evidence type="ECO:0000256" key="6">
    <source>
        <dbReference type="ARBA" id="ARBA00022958"/>
    </source>
</evidence>
<dbReference type="GO" id="GO:0015379">
    <property type="term" value="F:potassium:chloride symporter activity"/>
    <property type="evidence" value="ECO:0007669"/>
    <property type="project" value="InterPro"/>
</dbReference>
<evidence type="ECO:0000313" key="11">
    <source>
        <dbReference type="EMBL" id="GLI33298.1"/>
    </source>
</evidence>
<reference evidence="11" key="1">
    <citation type="submission" date="2022-12" db="EMBL/GenBank/DDBJ databases">
        <title>Reference genome sequencing for broad-spectrum identification of bacterial and archaeal isolates by mass spectrometry.</title>
        <authorList>
            <person name="Sekiguchi Y."/>
            <person name="Tourlousse D.M."/>
        </authorList>
    </citation>
    <scope>NUCLEOTIDE SEQUENCE</scope>
    <source>
        <strain evidence="11">ASRB1</strain>
    </source>
</reference>
<keyword evidence="4" id="KW-0633">Potassium transport</keyword>
<comment type="caution">
    <text evidence="11">The sequence shown here is derived from an EMBL/GenBank/DDBJ whole genome shotgun (WGS) entry which is preliminary data.</text>
</comment>
<feature type="transmembrane region" description="Helical" evidence="10">
    <location>
        <begin position="231"/>
        <end position="250"/>
    </location>
</feature>
<feature type="transmembrane region" description="Helical" evidence="10">
    <location>
        <begin position="352"/>
        <end position="373"/>
    </location>
</feature>
<evidence type="ECO:0000256" key="10">
    <source>
        <dbReference type="SAM" id="Phobius"/>
    </source>
</evidence>
<dbReference type="AlphaFoldDB" id="A0A9W6D0Z5"/>
<feature type="transmembrane region" description="Helical" evidence="10">
    <location>
        <begin position="155"/>
        <end position="175"/>
    </location>
</feature>
<dbReference type="EMBL" id="BSDR01000001">
    <property type="protein sequence ID" value="GLI33298.1"/>
    <property type="molecule type" value="Genomic_DNA"/>
</dbReference>
<keyword evidence="6" id="KW-0630">Potassium</keyword>
<keyword evidence="7 10" id="KW-1133">Transmembrane helix</keyword>
<dbReference type="GO" id="GO:0005886">
    <property type="term" value="C:plasma membrane"/>
    <property type="evidence" value="ECO:0007669"/>
    <property type="project" value="UniProtKB-SubCell"/>
</dbReference>
<dbReference type="RefSeq" id="WP_281792312.1">
    <property type="nucleotide sequence ID" value="NZ_BSDR01000001.1"/>
</dbReference>
<feature type="transmembrane region" description="Helical" evidence="10">
    <location>
        <begin position="123"/>
        <end position="143"/>
    </location>
</feature>
<feature type="transmembrane region" description="Helical" evidence="10">
    <location>
        <begin position="286"/>
        <end position="305"/>
    </location>
</feature>
<evidence type="ECO:0000313" key="12">
    <source>
        <dbReference type="Proteomes" id="UP001144372"/>
    </source>
</evidence>